<dbReference type="InterPro" id="IPR011047">
    <property type="entry name" value="Quinoprotein_ADH-like_sf"/>
</dbReference>
<reference evidence="1 2" key="1">
    <citation type="submission" date="2017-05" db="EMBL/GenBank/DDBJ databases">
        <authorList>
            <person name="Varghese N."/>
            <person name="Submissions S."/>
        </authorList>
    </citation>
    <scope>NUCLEOTIDE SEQUENCE [LARGE SCALE GENOMIC DNA]</scope>
    <source>
        <strain evidence="1 2">DSM 27040</strain>
    </source>
</reference>
<evidence type="ECO:0000313" key="1">
    <source>
        <dbReference type="EMBL" id="SMO60697.1"/>
    </source>
</evidence>
<dbReference type="SUPFAM" id="SSF50998">
    <property type="entry name" value="Quinoprotein alcohol dehydrogenase-like"/>
    <property type="match status" value="1"/>
</dbReference>
<dbReference type="Proteomes" id="UP000319040">
    <property type="component" value="Unassembled WGS sequence"/>
</dbReference>
<dbReference type="RefSeq" id="WP_142532997.1">
    <property type="nucleotide sequence ID" value="NZ_FXTB01000003.1"/>
</dbReference>
<protein>
    <recommendedName>
        <fullName evidence="3">PQQ-like domain-containing protein</fullName>
    </recommendedName>
</protein>
<accession>A0A521CMM5</accession>
<dbReference type="InterPro" id="IPR015943">
    <property type="entry name" value="WD40/YVTN_repeat-like_dom_sf"/>
</dbReference>
<sequence>MSRKIVTALWLLVLTGLLVFAYFHFSTLKNFKNNQTIKAVPTDASLILQIQNPKNLIGILLNDVKYMEALQAFAGFKVFNAHLNSLQNDSVFNTGLIRSLKSKALTISFHPLGKNNVCPLYTYALNNQAEENKILSFLDENTGGWIIDKRKYNTSPIYAIKLKGRQGQVFASFYRGILMASSSSILVENALRQLRTEFSLLEDTTFNKLFKTSGNNTDANIFINFERLPEALSPAFKHLQSKKLGFVKNIASWGELDVNLNDNHLLINGFLYSAQYQSKINTLFEGMSANSSKINNVIPDNTSFMLSYSFDHSRKLKDRLMTYLKQNNQFESYTIAYNKLKLRGKQNEVEKRIFELIDKEFAYLICHSNDVQGEDDKYLIVKTQSKSKTLKLLGELTDETLVPVSFYQLDAQTKQPIYSSQSSAVFPLMLRTYCPDSPQKFFTFIDNYLVFADSQKQLSNIVYANILNKTLQNSKYHNEFSNRFAYKENAFVYIDFSKAKNLLPTTGKHALFNPSKPQQEALNKFYGAGIQLTAANDLLYVNACIEYMPQRQSEPETVWQSGLDSTIIGKPSLMINHYTREREIMVQDKSNMLYLISNSGRILWKKKLGSPILGEISQIDYYRNNKLQYLFNTANRIYLLDRNGNNVDKYPIELTHKATNPIAIFDYDNNRNYRIFVACANKQTYAYDKTGKLVTGWNAKPTEGTVSLPLQHFRTNGNDYIAFADNKRNYILNRRGKERVKLKSDFVRNTNSSFYLVTKNNHTYLSTTDTKGNLQLINLSNGDVKQQTLLNSSQEHFYLAYDMSSKNGTESILVSGDKVMAFAASGKKIFELKIDGKLLPAADTYFFSSNNKKIGVFDAQNNKIYLINSDGNLYKNFPLRGKSRFSIGFLNKKSTKFNLIVGGENNYLYNYEVK</sequence>
<evidence type="ECO:0008006" key="3">
    <source>
        <dbReference type="Google" id="ProtNLM"/>
    </source>
</evidence>
<dbReference type="OrthoDB" id="1093345at2"/>
<proteinExistence type="predicted"/>
<name>A0A521CMM5_SACCC</name>
<dbReference type="EMBL" id="FXTB01000003">
    <property type="protein sequence ID" value="SMO60697.1"/>
    <property type="molecule type" value="Genomic_DNA"/>
</dbReference>
<keyword evidence="2" id="KW-1185">Reference proteome</keyword>
<evidence type="ECO:0000313" key="2">
    <source>
        <dbReference type="Proteomes" id="UP000319040"/>
    </source>
</evidence>
<dbReference type="Gene3D" id="2.130.10.10">
    <property type="entry name" value="YVTN repeat-like/Quinoprotein amine dehydrogenase"/>
    <property type="match status" value="1"/>
</dbReference>
<organism evidence="1 2">
    <name type="scientific">Saccharicrinis carchari</name>
    <dbReference type="NCBI Taxonomy" id="1168039"/>
    <lineage>
        <taxon>Bacteria</taxon>
        <taxon>Pseudomonadati</taxon>
        <taxon>Bacteroidota</taxon>
        <taxon>Bacteroidia</taxon>
        <taxon>Marinilabiliales</taxon>
        <taxon>Marinilabiliaceae</taxon>
        <taxon>Saccharicrinis</taxon>
    </lineage>
</organism>
<gene>
    <name evidence="1" type="ORF">SAMN06265379_103303</name>
</gene>
<dbReference type="AlphaFoldDB" id="A0A521CMM5"/>